<gene>
    <name evidence="3" type="ORF">N7456_010314</name>
</gene>
<organism evidence="3 4">
    <name type="scientific">Penicillium angulare</name>
    <dbReference type="NCBI Taxonomy" id="116970"/>
    <lineage>
        <taxon>Eukaryota</taxon>
        <taxon>Fungi</taxon>
        <taxon>Dikarya</taxon>
        <taxon>Ascomycota</taxon>
        <taxon>Pezizomycotina</taxon>
        <taxon>Eurotiomycetes</taxon>
        <taxon>Eurotiomycetidae</taxon>
        <taxon>Eurotiales</taxon>
        <taxon>Aspergillaceae</taxon>
        <taxon>Penicillium</taxon>
    </lineage>
</organism>
<reference evidence="3" key="2">
    <citation type="journal article" date="2023" name="IMA Fungus">
        <title>Comparative genomic study of the Penicillium genus elucidates a diverse pangenome and 15 lateral gene transfer events.</title>
        <authorList>
            <person name="Petersen C."/>
            <person name="Sorensen T."/>
            <person name="Nielsen M.R."/>
            <person name="Sondergaard T.E."/>
            <person name="Sorensen J.L."/>
            <person name="Fitzpatrick D.A."/>
            <person name="Frisvad J.C."/>
            <person name="Nielsen K.L."/>
        </authorList>
    </citation>
    <scope>NUCLEOTIDE SEQUENCE</scope>
    <source>
        <strain evidence="3">IBT 30069</strain>
    </source>
</reference>
<dbReference type="InterPro" id="IPR016193">
    <property type="entry name" value="Cytidine_deaminase-like"/>
</dbReference>
<dbReference type="Proteomes" id="UP001149165">
    <property type="component" value="Unassembled WGS sequence"/>
</dbReference>
<dbReference type="GO" id="GO:0052717">
    <property type="term" value="F:tRNA-specific adenosine-34 deaminase activity"/>
    <property type="evidence" value="ECO:0007669"/>
    <property type="project" value="TreeGrafter"/>
</dbReference>
<dbReference type="PANTHER" id="PTHR11079">
    <property type="entry name" value="CYTOSINE DEAMINASE FAMILY MEMBER"/>
    <property type="match status" value="1"/>
</dbReference>
<evidence type="ECO:0000313" key="4">
    <source>
        <dbReference type="Proteomes" id="UP001149165"/>
    </source>
</evidence>
<evidence type="ECO:0000259" key="2">
    <source>
        <dbReference type="PROSITE" id="PS51747"/>
    </source>
</evidence>
<evidence type="ECO:0000313" key="3">
    <source>
        <dbReference type="EMBL" id="KAJ5094453.1"/>
    </source>
</evidence>
<dbReference type="OrthoDB" id="408702at2759"/>
<feature type="chain" id="PRO_5040721986" evidence="1">
    <location>
        <begin position="22"/>
        <end position="234"/>
    </location>
</feature>
<feature type="signal peptide" evidence="1">
    <location>
        <begin position="1"/>
        <end position="21"/>
    </location>
</feature>
<dbReference type="Gene3D" id="3.40.140.10">
    <property type="entry name" value="Cytidine Deaminase, domain 2"/>
    <property type="match status" value="1"/>
</dbReference>
<reference evidence="3" key="1">
    <citation type="submission" date="2022-11" db="EMBL/GenBank/DDBJ databases">
        <authorList>
            <person name="Petersen C."/>
        </authorList>
    </citation>
    <scope>NUCLEOTIDE SEQUENCE</scope>
    <source>
        <strain evidence="3">IBT 30069</strain>
    </source>
</reference>
<dbReference type="GO" id="GO:0002100">
    <property type="term" value="P:tRNA wobble adenosine to inosine editing"/>
    <property type="evidence" value="ECO:0007669"/>
    <property type="project" value="TreeGrafter"/>
</dbReference>
<dbReference type="SUPFAM" id="SSF53927">
    <property type="entry name" value="Cytidine deaminase-like"/>
    <property type="match status" value="1"/>
</dbReference>
<proteinExistence type="predicted"/>
<dbReference type="PROSITE" id="PS51747">
    <property type="entry name" value="CYT_DCMP_DEAMINASES_2"/>
    <property type="match status" value="1"/>
</dbReference>
<dbReference type="Pfam" id="PF00383">
    <property type="entry name" value="dCMP_cyt_deam_1"/>
    <property type="match status" value="1"/>
</dbReference>
<keyword evidence="4" id="KW-1185">Reference proteome</keyword>
<keyword evidence="1" id="KW-0732">Signal</keyword>
<dbReference type="PANTHER" id="PTHR11079:SF203">
    <property type="entry name" value="CMP_DCMP-TYPE DEAMINASE DOMAIN-CONTAINING PROTEIN"/>
    <property type="match status" value="1"/>
</dbReference>
<dbReference type="CDD" id="cd01285">
    <property type="entry name" value="nucleoside_deaminase"/>
    <property type="match status" value="1"/>
</dbReference>
<dbReference type="AlphaFoldDB" id="A0A9W9K622"/>
<feature type="domain" description="CMP/dCMP-type deaminase" evidence="2">
    <location>
        <begin position="41"/>
        <end position="173"/>
    </location>
</feature>
<comment type="caution">
    <text evidence="3">The sequence shown here is derived from an EMBL/GenBank/DDBJ whole genome shotgun (WGS) entry which is preliminary data.</text>
</comment>
<dbReference type="InterPro" id="IPR002125">
    <property type="entry name" value="CMP_dCMP_dom"/>
</dbReference>
<name>A0A9W9K622_9EURO</name>
<dbReference type="EMBL" id="JAPQKH010000006">
    <property type="protein sequence ID" value="KAJ5094453.1"/>
    <property type="molecule type" value="Genomic_DNA"/>
</dbReference>
<evidence type="ECO:0000256" key="1">
    <source>
        <dbReference type="SAM" id="SignalP"/>
    </source>
</evidence>
<protein>
    <submittedName>
        <fullName evidence="3">Guanine deaminase</fullName>
    </submittedName>
</protein>
<sequence length="234" mass="25582">MRFSHLLVVSTAYLRLEGVLATTQLPLADETLMINGVTFDTRVRWMRLANQALGELSGSPCPFAAFGTVIVNHTASDEGELICMGVNENSKTGNPSSHGEIAAITNCTNILTDPNGKFRLTATEAQAAFADLSLYTNAESCPMCASAIRWSGFREYIYGTSIARLIEKGWGQIRVASVDIFEASFDLPYSSRLMANVLTNETDPYFLWQYDPSYPCPRGCSRTKSGKSCETASD</sequence>
<accession>A0A9W9K622</accession>